<accession>A0ABR4FM83</accession>
<feature type="transmembrane region" description="Helical" evidence="7">
    <location>
        <begin position="69"/>
        <end position="93"/>
    </location>
</feature>
<feature type="domain" description="TLC" evidence="8">
    <location>
        <begin position="60"/>
        <end position="301"/>
    </location>
</feature>
<comment type="caution">
    <text evidence="9">The sequence shown here is derived from an EMBL/GenBank/DDBJ whole genome shotgun (WGS) entry which is preliminary data.</text>
</comment>
<proteinExistence type="inferred from homology"/>
<keyword evidence="3 6" id="KW-0812">Transmembrane</keyword>
<evidence type="ECO:0000256" key="1">
    <source>
        <dbReference type="ARBA" id="ARBA00004141"/>
    </source>
</evidence>
<evidence type="ECO:0000256" key="6">
    <source>
        <dbReference type="PROSITE-ProRule" id="PRU00205"/>
    </source>
</evidence>
<name>A0ABR4FM83_9EURO</name>
<dbReference type="PROSITE" id="PS50922">
    <property type="entry name" value="TLC"/>
    <property type="match status" value="1"/>
</dbReference>
<evidence type="ECO:0000256" key="5">
    <source>
        <dbReference type="ARBA" id="ARBA00023136"/>
    </source>
</evidence>
<dbReference type="InterPro" id="IPR016439">
    <property type="entry name" value="Lag1/Lac1-like"/>
</dbReference>
<comment type="subcellular location">
    <subcellularLocation>
        <location evidence="1">Membrane</location>
        <topology evidence="1">Multi-pass membrane protein</topology>
    </subcellularLocation>
</comment>
<keyword evidence="4 7" id="KW-1133">Transmembrane helix</keyword>
<evidence type="ECO:0000256" key="7">
    <source>
        <dbReference type="SAM" id="Phobius"/>
    </source>
</evidence>
<protein>
    <submittedName>
        <fullName evidence="9">TLC domain-containing protein</fullName>
    </submittedName>
</protein>
<gene>
    <name evidence="9" type="ORF">BJX66DRAFT_348455</name>
</gene>
<sequence length="394" mass="45239">MQPKPTEKRGHSQCTHEYAIGRNDVSFLVFCVLLFTGLRVSCIKYVLAPLAKRLGIVKPRDVLRFSEQAWLLCYYSVFWTLGMYIYCTSKYFLNLREMYTDWPTRELHGVTKFYILGQWAFWLQQLIIVNIEERRKDHWQMVAHHLVTILLISTSYMLHLTRVANVILVLMDVVDIFFPLAKCLKYAGFSTLCDIMFGIFMLSWFLARHVFYLIIFWSTWTDGPGTVPKGCYQGSQHALIGPTPLPKHGCIHIFEPFWNPSGRICYNETFRWVLMAALGFLQVLMAIWFVLIVRVAIWVLKGLGADDIRSDDEGEEAAELEGAAEIKDKHKDVDMHCKQPLVEISVGAGDCKICTPRHGRVVANRAASSSVISLSRHHSRKELLGRIGCEKQVD</sequence>
<dbReference type="Proteomes" id="UP001610563">
    <property type="component" value="Unassembled WGS sequence"/>
</dbReference>
<dbReference type="EMBL" id="JBFTWV010000183">
    <property type="protein sequence ID" value="KAL2784342.1"/>
    <property type="molecule type" value="Genomic_DNA"/>
</dbReference>
<dbReference type="SMART" id="SM00724">
    <property type="entry name" value="TLC"/>
    <property type="match status" value="1"/>
</dbReference>
<feature type="transmembrane region" description="Helical" evidence="7">
    <location>
        <begin position="272"/>
        <end position="300"/>
    </location>
</feature>
<dbReference type="PANTHER" id="PTHR12560">
    <property type="entry name" value="LONGEVITY ASSURANCE FACTOR 1 LAG1"/>
    <property type="match status" value="1"/>
</dbReference>
<evidence type="ECO:0000313" key="9">
    <source>
        <dbReference type="EMBL" id="KAL2784342.1"/>
    </source>
</evidence>
<feature type="transmembrane region" description="Helical" evidence="7">
    <location>
        <begin position="27"/>
        <end position="48"/>
    </location>
</feature>
<keyword evidence="5 6" id="KW-0472">Membrane</keyword>
<organism evidence="9 10">
    <name type="scientific">Aspergillus keveii</name>
    <dbReference type="NCBI Taxonomy" id="714993"/>
    <lineage>
        <taxon>Eukaryota</taxon>
        <taxon>Fungi</taxon>
        <taxon>Dikarya</taxon>
        <taxon>Ascomycota</taxon>
        <taxon>Pezizomycotina</taxon>
        <taxon>Eurotiomycetes</taxon>
        <taxon>Eurotiomycetidae</taxon>
        <taxon>Eurotiales</taxon>
        <taxon>Aspergillaceae</taxon>
        <taxon>Aspergillus</taxon>
        <taxon>Aspergillus subgen. Nidulantes</taxon>
    </lineage>
</organism>
<keyword evidence="10" id="KW-1185">Reference proteome</keyword>
<evidence type="ECO:0000256" key="4">
    <source>
        <dbReference type="ARBA" id="ARBA00022989"/>
    </source>
</evidence>
<comment type="similarity">
    <text evidence="2">Belongs to the sphingosine N-acyltransferase family.</text>
</comment>
<reference evidence="9 10" key="1">
    <citation type="submission" date="2024-07" db="EMBL/GenBank/DDBJ databases">
        <title>Section-level genome sequencing and comparative genomics of Aspergillus sections Usti and Cavernicolus.</title>
        <authorList>
            <consortium name="Lawrence Berkeley National Laboratory"/>
            <person name="Nybo J.L."/>
            <person name="Vesth T.C."/>
            <person name="Theobald S."/>
            <person name="Frisvad J.C."/>
            <person name="Larsen T.O."/>
            <person name="Kjaerboelling I."/>
            <person name="Rothschild-Mancinelli K."/>
            <person name="Lyhne E.K."/>
            <person name="Kogle M.E."/>
            <person name="Barry K."/>
            <person name="Clum A."/>
            <person name="Na H."/>
            <person name="Ledsgaard L."/>
            <person name="Lin J."/>
            <person name="Lipzen A."/>
            <person name="Kuo A."/>
            <person name="Riley R."/>
            <person name="Mondo S."/>
            <person name="Labutti K."/>
            <person name="Haridas S."/>
            <person name="Pangalinan J."/>
            <person name="Salamov A.A."/>
            <person name="Simmons B.A."/>
            <person name="Magnuson J.K."/>
            <person name="Chen J."/>
            <person name="Drula E."/>
            <person name="Henrissat B."/>
            <person name="Wiebenga A."/>
            <person name="Lubbers R.J."/>
            <person name="Gomes A.C."/>
            <person name="Makela M.R."/>
            <person name="Stajich J."/>
            <person name="Grigoriev I.V."/>
            <person name="Mortensen U.H."/>
            <person name="De Vries R.P."/>
            <person name="Baker S.E."/>
            <person name="Andersen M.R."/>
        </authorList>
    </citation>
    <scope>NUCLEOTIDE SEQUENCE [LARGE SCALE GENOMIC DNA]</scope>
    <source>
        <strain evidence="9 10">CBS 209.92</strain>
    </source>
</reference>
<evidence type="ECO:0000313" key="10">
    <source>
        <dbReference type="Proteomes" id="UP001610563"/>
    </source>
</evidence>
<evidence type="ECO:0000256" key="3">
    <source>
        <dbReference type="ARBA" id="ARBA00022692"/>
    </source>
</evidence>
<feature type="transmembrane region" description="Helical" evidence="7">
    <location>
        <begin position="196"/>
        <end position="220"/>
    </location>
</feature>
<evidence type="ECO:0000259" key="8">
    <source>
        <dbReference type="PROSITE" id="PS50922"/>
    </source>
</evidence>
<feature type="transmembrane region" description="Helical" evidence="7">
    <location>
        <begin position="166"/>
        <end position="184"/>
    </location>
</feature>
<evidence type="ECO:0000256" key="2">
    <source>
        <dbReference type="ARBA" id="ARBA00009808"/>
    </source>
</evidence>
<dbReference type="PANTHER" id="PTHR12560:SF0">
    <property type="entry name" value="LD18904P"/>
    <property type="match status" value="1"/>
</dbReference>
<dbReference type="Pfam" id="PF03798">
    <property type="entry name" value="TRAM_LAG1_CLN8"/>
    <property type="match status" value="1"/>
</dbReference>
<dbReference type="InterPro" id="IPR006634">
    <property type="entry name" value="TLC-dom"/>
</dbReference>